<evidence type="ECO:0000313" key="2">
    <source>
        <dbReference type="Proteomes" id="UP000234935"/>
    </source>
</evidence>
<reference evidence="1 2" key="1">
    <citation type="submission" date="2017-07" db="EMBL/GenBank/DDBJ databases">
        <title>Bifidobacterium novel species.</title>
        <authorList>
            <person name="Lugli G.A."/>
            <person name="Milani C."/>
            <person name="Duranti S."/>
            <person name="Mangifesta M."/>
        </authorList>
    </citation>
    <scope>NUCLEOTIDE SEQUENCE [LARGE SCALE GENOMIC DNA]</scope>
    <source>
        <strain evidence="2">Goo31D</strain>
    </source>
</reference>
<sequence>MLTRLITQSVDKITVRELTEDCHCNRSTFYYYSDNIDKLADAALERALPYELPLALLSFLTAGNAPDNANRQLDAIVKERVSMRSEYIDMLCRLLNGPNASLVEREVKAAMMQMLPVIITRLFPDKKVDEVSARIVFESATGSILSMMAYRGASDLKIPVERIILTMAPELPQAFIACLKRATAEHGQPTTDRQSPLPEAD</sequence>
<dbReference type="InterPro" id="IPR009057">
    <property type="entry name" value="Homeodomain-like_sf"/>
</dbReference>
<evidence type="ECO:0000313" key="1">
    <source>
        <dbReference type="EMBL" id="PLS28342.1"/>
    </source>
</evidence>
<keyword evidence="2" id="KW-1185">Reference proteome</keyword>
<comment type="caution">
    <text evidence="1">The sequence shown here is derived from an EMBL/GenBank/DDBJ whole genome shotgun (WGS) entry which is preliminary data.</text>
</comment>
<proteinExistence type="predicted"/>
<name>A0A2N5J2A2_9BIFI</name>
<gene>
    <name evidence="1" type="ORF">CGZ88_0504</name>
</gene>
<dbReference type="EMBL" id="NMYC01000001">
    <property type="protein sequence ID" value="PLS28342.1"/>
    <property type="molecule type" value="Genomic_DNA"/>
</dbReference>
<dbReference type="Proteomes" id="UP000234935">
    <property type="component" value="Unassembled WGS sequence"/>
</dbReference>
<dbReference type="Gene3D" id="1.10.357.10">
    <property type="entry name" value="Tetracycline Repressor, domain 2"/>
    <property type="match status" value="1"/>
</dbReference>
<dbReference type="AlphaFoldDB" id="A0A2N5J2A2"/>
<accession>A0A2N5J2A2</accession>
<organism evidence="1 2">
    <name type="scientific">Bifidobacterium anseris</name>
    <dbReference type="NCBI Taxonomy" id="2020963"/>
    <lineage>
        <taxon>Bacteria</taxon>
        <taxon>Bacillati</taxon>
        <taxon>Actinomycetota</taxon>
        <taxon>Actinomycetes</taxon>
        <taxon>Bifidobacteriales</taxon>
        <taxon>Bifidobacteriaceae</taxon>
        <taxon>Bifidobacterium</taxon>
    </lineage>
</organism>
<dbReference type="SUPFAM" id="SSF46689">
    <property type="entry name" value="Homeodomain-like"/>
    <property type="match status" value="1"/>
</dbReference>
<protein>
    <submittedName>
        <fullName evidence="1">TetR family transcriptional regulator</fullName>
    </submittedName>
</protein>